<dbReference type="Gene3D" id="1.20.1260.10">
    <property type="match status" value="1"/>
</dbReference>
<dbReference type="Pfam" id="PF09537">
    <property type="entry name" value="DUF2383"/>
    <property type="match status" value="1"/>
</dbReference>
<dbReference type="InterPro" id="IPR011971">
    <property type="entry name" value="CHP02284"/>
</dbReference>
<protein>
    <recommendedName>
        <fullName evidence="1">DUF2383 domain-containing protein</fullName>
    </recommendedName>
</protein>
<evidence type="ECO:0000313" key="2">
    <source>
        <dbReference type="EMBL" id="APZ94165.1"/>
    </source>
</evidence>
<keyword evidence="3" id="KW-1185">Reference proteome</keyword>
<dbReference type="NCBIfam" id="TIGR02284">
    <property type="entry name" value="PA2169 family four-helix-bundle protein"/>
    <property type="match status" value="1"/>
</dbReference>
<accession>A0A1P8WJD3</accession>
<dbReference type="STRING" id="1891926.Fuma_03789"/>
<dbReference type="AlphaFoldDB" id="A0A1P8WJD3"/>
<dbReference type="KEGG" id="fmr:Fuma_03789"/>
<dbReference type="Proteomes" id="UP000187735">
    <property type="component" value="Chromosome"/>
</dbReference>
<name>A0A1P8WJD3_9PLAN</name>
<dbReference type="InterPro" id="IPR019052">
    <property type="entry name" value="DUF2383"/>
</dbReference>
<dbReference type="OrthoDB" id="268257at2"/>
<gene>
    <name evidence="2" type="ORF">Fuma_03789</name>
</gene>
<reference evidence="2 3" key="1">
    <citation type="journal article" date="2016" name="Front. Microbiol.">
        <title>Fuerstia marisgermanicae gen. nov., sp. nov., an Unusual Member of the Phylum Planctomycetes from the German Wadden Sea.</title>
        <authorList>
            <person name="Kohn T."/>
            <person name="Heuer A."/>
            <person name="Jogler M."/>
            <person name="Vollmers J."/>
            <person name="Boedeker C."/>
            <person name="Bunk B."/>
            <person name="Rast P."/>
            <person name="Borchert D."/>
            <person name="Glockner I."/>
            <person name="Freese H.M."/>
            <person name="Klenk H.P."/>
            <person name="Overmann J."/>
            <person name="Kaster A.K."/>
            <person name="Rohde M."/>
            <person name="Wiegand S."/>
            <person name="Jogler C."/>
        </authorList>
    </citation>
    <scope>NUCLEOTIDE SEQUENCE [LARGE SCALE GENOMIC DNA]</scope>
    <source>
        <strain evidence="2 3">NH11</strain>
    </source>
</reference>
<feature type="domain" description="DUF2383" evidence="1">
    <location>
        <begin position="13"/>
        <end position="122"/>
    </location>
</feature>
<dbReference type="RefSeq" id="WP_077028413.1">
    <property type="nucleotide sequence ID" value="NZ_CP017641.1"/>
</dbReference>
<dbReference type="InterPro" id="IPR016920">
    <property type="entry name" value="UCP029477"/>
</dbReference>
<evidence type="ECO:0000313" key="3">
    <source>
        <dbReference type="Proteomes" id="UP000187735"/>
    </source>
</evidence>
<dbReference type="InterPro" id="IPR012347">
    <property type="entry name" value="Ferritin-like"/>
</dbReference>
<evidence type="ECO:0000259" key="1">
    <source>
        <dbReference type="Pfam" id="PF09537"/>
    </source>
</evidence>
<organism evidence="2 3">
    <name type="scientific">Fuerstiella marisgermanici</name>
    <dbReference type="NCBI Taxonomy" id="1891926"/>
    <lineage>
        <taxon>Bacteria</taxon>
        <taxon>Pseudomonadati</taxon>
        <taxon>Planctomycetota</taxon>
        <taxon>Planctomycetia</taxon>
        <taxon>Planctomycetales</taxon>
        <taxon>Planctomycetaceae</taxon>
        <taxon>Fuerstiella</taxon>
    </lineage>
</organism>
<sequence length="156" mass="17487">MALETKSTLTDETVEKLQDLVRINMDSHQGLLDAADAIDDDAVATVFRATATERSLFAEELKAYVEWNDESAPQEQSFAAKVHQAWMNCRAKLNGGDPHVVLIEAEYGEDQIKEAYEDALKDNPGSAMNELLQSQYAVVKKGHDRIRDLRDAYSKK</sequence>
<proteinExistence type="predicted"/>
<dbReference type="EMBL" id="CP017641">
    <property type="protein sequence ID" value="APZ94165.1"/>
    <property type="molecule type" value="Genomic_DNA"/>
</dbReference>
<dbReference type="PIRSF" id="PIRSF029477">
    <property type="entry name" value="UCP029477"/>
    <property type="match status" value="1"/>
</dbReference>